<dbReference type="AlphaFoldDB" id="A0A6A6HDI0"/>
<dbReference type="InterPro" id="IPR050386">
    <property type="entry name" value="Glycosyl_hydrolase_5"/>
</dbReference>
<evidence type="ECO:0000313" key="13">
    <source>
        <dbReference type="EMBL" id="KAF2236196.1"/>
    </source>
</evidence>
<dbReference type="OrthoDB" id="412536at2759"/>
<proteinExistence type="inferred from homology"/>
<dbReference type="GO" id="GO:0071555">
    <property type="term" value="P:cell wall organization"/>
    <property type="evidence" value="ECO:0007669"/>
    <property type="project" value="UniProtKB-KW"/>
</dbReference>
<dbReference type="SUPFAM" id="SSF81296">
    <property type="entry name" value="E set domains"/>
    <property type="match status" value="1"/>
</dbReference>
<sequence>MDGLSFLVLSLFIKLAAASVTCNNTFDSISATTWVNGVNPGWNLGNTLDATPTEGSWNNPPVDFSTFDDIKNSGFKGVRLPVTWADHFITGSPSWTINQTWLQRVSDVVDAVIERDLYVLVNVHHDATMWADVTAAGANYSAIEEQFYRLWYQVGETLGCKSSLLAFETINEPPASTNAQYAEINKLQGLFIQALADSGGFNSKRVVTLIGPSENADLTDQFLTIPPNITNPYAIQYHYYSPYDFIFGAWGKTIWGSDSDKQSLDSDLSIVRGNFTDVPVVIGEWSASSTFTETAARWKYFDFFIRTAAKYTTATILWDNGEDQLDRAAHKWRDPTVIDILMSAFAGVNNTLADSTEDANAPTQETSAYIFHKAGTNVTDVTLPYIFNGNTLKSISSPSGPLGEGTDYSVDGANITYHASFLSKYLSPSAASGLLVNLTLDFSQGAPLNAAVVQYDAPTLGSSSAAASSVNTGSDLTIPITWKGLEDVAAVKAETINGTYLVDTFTQYDGPLQQGRTTYSSQYNWDGSAVTITAATIQDVVTAGQTTVFTFEFYPRVPGNAVNYTLTV</sequence>
<keyword evidence="5" id="KW-0119">Carbohydrate metabolism</keyword>
<evidence type="ECO:0000256" key="4">
    <source>
        <dbReference type="ARBA" id="ARBA00023001"/>
    </source>
</evidence>
<keyword evidence="14" id="KW-1185">Reference proteome</keyword>
<dbReference type="FunFam" id="3.20.20.80:FF:000152">
    <property type="entry name" value="Extracellular endoglucanase"/>
    <property type="match status" value="1"/>
</dbReference>
<evidence type="ECO:0000256" key="7">
    <source>
        <dbReference type="ARBA" id="ARBA00023316"/>
    </source>
</evidence>
<evidence type="ECO:0000256" key="1">
    <source>
        <dbReference type="ARBA" id="ARBA00005641"/>
    </source>
</evidence>
<dbReference type="Proteomes" id="UP000800092">
    <property type="component" value="Unassembled WGS sequence"/>
</dbReference>
<keyword evidence="2 10" id="KW-0732">Signal</keyword>
<dbReference type="GO" id="GO:0030245">
    <property type="term" value="P:cellulose catabolic process"/>
    <property type="evidence" value="ECO:0007669"/>
    <property type="project" value="UniProtKB-KW"/>
</dbReference>
<evidence type="ECO:0000256" key="3">
    <source>
        <dbReference type="ARBA" id="ARBA00022801"/>
    </source>
</evidence>
<evidence type="ECO:0000313" key="14">
    <source>
        <dbReference type="Proteomes" id="UP000800092"/>
    </source>
</evidence>
<keyword evidence="4" id="KW-0136">Cellulose degradation</keyword>
<dbReference type="GO" id="GO:0005978">
    <property type="term" value="P:glycogen biosynthetic process"/>
    <property type="evidence" value="ECO:0007669"/>
    <property type="project" value="UniProtKB-UniPathway"/>
</dbReference>
<dbReference type="UniPathway" id="UPA00164"/>
<keyword evidence="6 9" id="KW-0326">Glycosidase</keyword>
<evidence type="ECO:0000259" key="12">
    <source>
        <dbReference type="Pfam" id="PF03442"/>
    </source>
</evidence>
<dbReference type="Gene3D" id="2.60.40.10">
    <property type="entry name" value="Immunoglobulins"/>
    <property type="match status" value="1"/>
</dbReference>
<evidence type="ECO:0000256" key="8">
    <source>
        <dbReference type="ARBA" id="ARBA00023326"/>
    </source>
</evidence>
<dbReference type="PANTHER" id="PTHR31297">
    <property type="entry name" value="GLUCAN ENDO-1,6-BETA-GLUCOSIDASE B"/>
    <property type="match status" value="1"/>
</dbReference>
<dbReference type="EMBL" id="ML991786">
    <property type="protein sequence ID" value="KAF2236196.1"/>
    <property type="molecule type" value="Genomic_DNA"/>
</dbReference>
<dbReference type="InterPro" id="IPR017853">
    <property type="entry name" value="GH"/>
</dbReference>
<evidence type="ECO:0000256" key="5">
    <source>
        <dbReference type="ARBA" id="ARBA00023277"/>
    </source>
</evidence>
<dbReference type="Gene3D" id="3.20.20.80">
    <property type="entry name" value="Glycosidases"/>
    <property type="match status" value="1"/>
</dbReference>
<dbReference type="PANTHER" id="PTHR31297:SF41">
    <property type="entry name" value="ENDOGLUCANASE, PUTATIVE (AFU_ORTHOLOGUE AFUA_5G01830)-RELATED"/>
    <property type="match status" value="1"/>
</dbReference>
<evidence type="ECO:0000259" key="11">
    <source>
        <dbReference type="Pfam" id="PF00150"/>
    </source>
</evidence>
<dbReference type="GO" id="GO:0008422">
    <property type="term" value="F:beta-glucosidase activity"/>
    <property type="evidence" value="ECO:0007669"/>
    <property type="project" value="TreeGrafter"/>
</dbReference>
<protein>
    <submittedName>
        <fullName evidence="13">Glycoside hydrolase family 5 protein</fullName>
    </submittedName>
</protein>
<accession>A0A6A6HDI0</accession>
<dbReference type="InterPro" id="IPR014756">
    <property type="entry name" value="Ig_E-set"/>
</dbReference>
<name>A0A6A6HDI0_VIRVR</name>
<dbReference type="InterPro" id="IPR001547">
    <property type="entry name" value="Glyco_hydro_5"/>
</dbReference>
<evidence type="ECO:0000256" key="10">
    <source>
        <dbReference type="SAM" id="SignalP"/>
    </source>
</evidence>
<keyword evidence="8" id="KW-0624">Polysaccharide degradation</keyword>
<keyword evidence="3 9" id="KW-0378">Hydrolase</keyword>
<feature type="domain" description="Glycoside hydrolase family 5" evidence="11">
    <location>
        <begin position="50"/>
        <end position="322"/>
    </location>
</feature>
<dbReference type="InterPro" id="IPR005102">
    <property type="entry name" value="Carbo-bd_X2"/>
</dbReference>
<feature type="chain" id="PRO_5025528363" evidence="10">
    <location>
        <begin position="19"/>
        <end position="568"/>
    </location>
</feature>
<evidence type="ECO:0000256" key="9">
    <source>
        <dbReference type="RuleBase" id="RU361153"/>
    </source>
</evidence>
<dbReference type="Pfam" id="PF03442">
    <property type="entry name" value="CBM_X2"/>
    <property type="match status" value="1"/>
</dbReference>
<dbReference type="GO" id="GO:0009986">
    <property type="term" value="C:cell surface"/>
    <property type="evidence" value="ECO:0007669"/>
    <property type="project" value="TreeGrafter"/>
</dbReference>
<keyword evidence="7" id="KW-0961">Cell wall biogenesis/degradation</keyword>
<dbReference type="InterPro" id="IPR013783">
    <property type="entry name" value="Ig-like_fold"/>
</dbReference>
<dbReference type="PIRSF" id="PIRSF001043">
    <property type="entry name" value="Endoglucanase_B"/>
    <property type="match status" value="1"/>
</dbReference>
<dbReference type="Pfam" id="PF00150">
    <property type="entry name" value="Cellulase"/>
    <property type="match status" value="1"/>
</dbReference>
<dbReference type="SUPFAM" id="SSF51445">
    <property type="entry name" value="(Trans)glycosidases"/>
    <property type="match status" value="1"/>
</dbReference>
<feature type="domain" description="Carbohydrate binding X2" evidence="12">
    <location>
        <begin position="365"/>
        <end position="449"/>
    </location>
</feature>
<feature type="signal peptide" evidence="10">
    <location>
        <begin position="1"/>
        <end position="18"/>
    </location>
</feature>
<comment type="similarity">
    <text evidence="1 9">Belongs to the glycosyl hydrolase 5 (cellulase A) family.</text>
</comment>
<organism evidence="13 14">
    <name type="scientific">Viridothelium virens</name>
    <name type="common">Speckled blister lichen</name>
    <name type="synonym">Trypethelium virens</name>
    <dbReference type="NCBI Taxonomy" id="1048519"/>
    <lineage>
        <taxon>Eukaryota</taxon>
        <taxon>Fungi</taxon>
        <taxon>Dikarya</taxon>
        <taxon>Ascomycota</taxon>
        <taxon>Pezizomycotina</taxon>
        <taxon>Dothideomycetes</taxon>
        <taxon>Dothideomycetes incertae sedis</taxon>
        <taxon>Trypetheliales</taxon>
        <taxon>Trypetheliaceae</taxon>
        <taxon>Viridothelium</taxon>
    </lineage>
</organism>
<reference evidence="13" key="1">
    <citation type="journal article" date="2020" name="Stud. Mycol.">
        <title>101 Dothideomycetes genomes: a test case for predicting lifestyles and emergence of pathogens.</title>
        <authorList>
            <person name="Haridas S."/>
            <person name="Albert R."/>
            <person name="Binder M."/>
            <person name="Bloem J."/>
            <person name="Labutti K."/>
            <person name="Salamov A."/>
            <person name="Andreopoulos B."/>
            <person name="Baker S."/>
            <person name="Barry K."/>
            <person name="Bills G."/>
            <person name="Bluhm B."/>
            <person name="Cannon C."/>
            <person name="Castanera R."/>
            <person name="Culley D."/>
            <person name="Daum C."/>
            <person name="Ezra D."/>
            <person name="Gonzalez J."/>
            <person name="Henrissat B."/>
            <person name="Kuo A."/>
            <person name="Liang C."/>
            <person name="Lipzen A."/>
            <person name="Lutzoni F."/>
            <person name="Magnuson J."/>
            <person name="Mondo S."/>
            <person name="Nolan M."/>
            <person name="Ohm R."/>
            <person name="Pangilinan J."/>
            <person name="Park H.-J."/>
            <person name="Ramirez L."/>
            <person name="Alfaro M."/>
            <person name="Sun H."/>
            <person name="Tritt A."/>
            <person name="Yoshinaga Y."/>
            <person name="Zwiers L.-H."/>
            <person name="Turgeon B."/>
            <person name="Goodwin S."/>
            <person name="Spatafora J."/>
            <person name="Crous P."/>
            <person name="Grigoriev I."/>
        </authorList>
    </citation>
    <scope>NUCLEOTIDE SEQUENCE</scope>
    <source>
        <strain evidence="13">Tuck. ex Michener</strain>
    </source>
</reference>
<dbReference type="InterPro" id="IPR016282">
    <property type="entry name" value="Glyco_hydro_5_endoGlcnase_B"/>
</dbReference>
<evidence type="ECO:0000256" key="6">
    <source>
        <dbReference type="ARBA" id="ARBA00023295"/>
    </source>
</evidence>
<gene>
    <name evidence="13" type="ORF">EV356DRAFT_482305</name>
</gene>
<dbReference type="GO" id="GO:0005576">
    <property type="term" value="C:extracellular region"/>
    <property type="evidence" value="ECO:0007669"/>
    <property type="project" value="TreeGrafter"/>
</dbReference>
<evidence type="ECO:0000256" key="2">
    <source>
        <dbReference type="ARBA" id="ARBA00022729"/>
    </source>
</evidence>